<keyword evidence="2" id="KW-1185">Reference proteome</keyword>
<evidence type="ECO:0000313" key="2">
    <source>
        <dbReference type="Proteomes" id="UP001187531"/>
    </source>
</evidence>
<evidence type="ECO:0000313" key="1">
    <source>
        <dbReference type="EMBL" id="KAK2701865.1"/>
    </source>
</evidence>
<accession>A0AA88KZB1</accession>
<organism evidence="1 2">
    <name type="scientific">Artemia franciscana</name>
    <name type="common">Brine shrimp</name>
    <name type="synonym">Artemia sanfranciscana</name>
    <dbReference type="NCBI Taxonomy" id="6661"/>
    <lineage>
        <taxon>Eukaryota</taxon>
        <taxon>Metazoa</taxon>
        <taxon>Ecdysozoa</taxon>
        <taxon>Arthropoda</taxon>
        <taxon>Crustacea</taxon>
        <taxon>Branchiopoda</taxon>
        <taxon>Anostraca</taxon>
        <taxon>Artemiidae</taxon>
        <taxon>Artemia</taxon>
    </lineage>
</organism>
<reference evidence="1" key="1">
    <citation type="submission" date="2023-07" db="EMBL/GenBank/DDBJ databases">
        <title>Chromosome-level genome assembly of Artemia franciscana.</title>
        <authorList>
            <person name="Jo E."/>
        </authorList>
    </citation>
    <scope>NUCLEOTIDE SEQUENCE</scope>
    <source>
        <tissue evidence="1">Whole body</tissue>
    </source>
</reference>
<comment type="caution">
    <text evidence="1">The sequence shown here is derived from an EMBL/GenBank/DDBJ whole genome shotgun (WGS) entry which is preliminary data.</text>
</comment>
<dbReference type="AlphaFoldDB" id="A0AA88KZB1"/>
<proteinExistence type="predicted"/>
<sequence>MRQRLSTHGNCSMKEYWMQQIIYPPPPLLKLSLIVCYVLTNYADHTLKDEFYDNPHSAMESILLHDVTCITGDLKAKVGQDRSYSLKVMGQHRLGIIDENGAQLFSFTKGNDLLISAVPLDIPDQLLFILHISDEKQIADELLPADKRLKNKKAPGGDRISEEMIKFSIRRALAI</sequence>
<dbReference type="Proteomes" id="UP001187531">
    <property type="component" value="Unassembled WGS sequence"/>
</dbReference>
<name>A0AA88KZB1_ARTSF</name>
<protein>
    <submittedName>
        <fullName evidence="1">Uncharacterized protein</fullName>
    </submittedName>
</protein>
<gene>
    <name evidence="1" type="ORF">QYM36_019463</name>
</gene>
<dbReference type="EMBL" id="JAVRJZ010001296">
    <property type="protein sequence ID" value="KAK2701865.1"/>
    <property type="molecule type" value="Genomic_DNA"/>
</dbReference>